<feature type="compositionally biased region" description="Gly residues" evidence="1">
    <location>
        <begin position="92"/>
        <end position="111"/>
    </location>
</feature>
<organism evidence="2 3">
    <name type="scientific">Trachymyrmex septentrionalis</name>
    <dbReference type="NCBI Taxonomy" id="34720"/>
    <lineage>
        <taxon>Eukaryota</taxon>
        <taxon>Metazoa</taxon>
        <taxon>Ecdysozoa</taxon>
        <taxon>Arthropoda</taxon>
        <taxon>Hexapoda</taxon>
        <taxon>Insecta</taxon>
        <taxon>Pterygota</taxon>
        <taxon>Neoptera</taxon>
        <taxon>Endopterygota</taxon>
        <taxon>Hymenoptera</taxon>
        <taxon>Apocrita</taxon>
        <taxon>Aculeata</taxon>
        <taxon>Formicoidea</taxon>
        <taxon>Formicidae</taxon>
        <taxon>Myrmicinae</taxon>
        <taxon>Trachymyrmex</taxon>
    </lineage>
</organism>
<evidence type="ECO:0000313" key="2">
    <source>
        <dbReference type="EMBL" id="KYN35403.1"/>
    </source>
</evidence>
<name>A0A195F4K9_9HYME</name>
<feature type="non-terminal residue" evidence="2">
    <location>
        <position position="1"/>
    </location>
</feature>
<proteinExistence type="predicted"/>
<sequence>CPGSREVCGLKCRQGEEDNTAITTTGGPDVVLGDTSRFYADRTDSKKPESHGLRRGKSLIERFLPHTGPRITSTSELFFFRSKRTKATKAGKGLGGPGRRGIGGARAPGVG</sequence>
<keyword evidence="3" id="KW-1185">Reference proteome</keyword>
<dbReference type="EMBL" id="KQ981810">
    <property type="protein sequence ID" value="KYN35403.1"/>
    <property type="molecule type" value="Genomic_DNA"/>
</dbReference>
<gene>
    <name evidence="2" type="ORF">ALC56_10238</name>
</gene>
<feature type="region of interest" description="Disordered" evidence="1">
    <location>
        <begin position="88"/>
        <end position="111"/>
    </location>
</feature>
<evidence type="ECO:0000313" key="3">
    <source>
        <dbReference type="Proteomes" id="UP000078541"/>
    </source>
</evidence>
<evidence type="ECO:0000256" key="1">
    <source>
        <dbReference type="SAM" id="MobiDB-lite"/>
    </source>
</evidence>
<dbReference type="AlphaFoldDB" id="A0A195F4K9"/>
<accession>A0A195F4K9</accession>
<reference evidence="2 3" key="1">
    <citation type="submission" date="2016-03" db="EMBL/GenBank/DDBJ databases">
        <title>Trachymyrmex septentrionalis WGS genome.</title>
        <authorList>
            <person name="Nygaard S."/>
            <person name="Hu H."/>
            <person name="Boomsma J."/>
            <person name="Zhang G."/>
        </authorList>
    </citation>
    <scope>NUCLEOTIDE SEQUENCE [LARGE SCALE GENOMIC DNA]</scope>
    <source>
        <strain evidence="2">Tsep2-gDNA-1</strain>
        <tissue evidence="2">Whole body</tissue>
    </source>
</reference>
<dbReference type="Proteomes" id="UP000078541">
    <property type="component" value="Unassembled WGS sequence"/>
</dbReference>
<protein>
    <submittedName>
        <fullName evidence="2">Uncharacterized protein</fullName>
    </submittedName>
</protein>